<protein>
    <submittedName>
        <fullName evidence="1">Uncharacterized protein</fullName>
    </submittedName>
</protein>
<name>A0A672Z3S6_9TELE</name>
<dbReference type="AlphaFoldDB" id="A0A672Z3S6"/>
<dbReference type="InterPro" id="IPR040958">
    <property type="entry name" value="SNAD1"/>
</dbReference>
<reference evidence="1" key="1">
    <citation type="submission" date="2019-06" db="EMBL/GenBank/DDBJ databases">
        <authorList>
            <consortium name="Wellcome Sanger Institute Data Sharing"/>
        </authorList>
    </citation>
    <scope>NUCLEOTIDE SEQUENCE [LARGE SCALE GENOMIC DNA]</scope>
</reference>
<reference evidence="1" key="2">
    <citation type="submission" date="2025-08" db="UniProtKB">
        <authorList>
            <consortium name="Ensembl"/>
        </authorList>
    </citation>
    <scope>IDENTIFICATION</scope>
</reference>
<evidence type="ECO:0000313" key="2">
    <source>
        <dbReference type="Proteomes" id="UP000472271"/>
    </source>
</evidence>
<sequence length="228" mass="26608">KVDKMTLKIYKQIKCLVYTGKDIVAATVLKYDKVKEQCPDTPVEWRELLRGCPNVRTWAEFESNLCPLDVRNKNLDAMKKKNQLEDHGEYRVLQHFDTLVKRRTKKSLLLFYSWGSPCDYKCTNQNYQNNILNAIANIKKWKNYVFVFSKPYKRPPLTNLGNRIDLSNIFRCDKGNNGRTACKSCSDNGKVSDFCILSFKVTVIGFQTFFRPQFVIYALGFQLFPKQL</sequence>
<keyword evidence="2" id="KW-1185">Reference proteome</keyword>
<accession>A0A672Z3S6</accession>
<reference evidence="1" key="3">
    <citation type="submission" date="2025-09" db="UniProtKB">
        <authorList>
            <consortium name="Ensembl"/>
        </authorList>
    </citation>
    <scope>IDENTIFICATION</scope>
</reference>
<dbReference type="InParanoid" id="A0A672Z3S6"/>
<proteinExistence type="predicted"/>
<organism evidence="1 2">
    <name type="scientific">Sphaeramia orbicularis</name>
    <name type="common">orbiculate cardinalfish</name>
    <dbReference type="NCBI Taxonomy" id="375764"/>
    <lineage>
        <taxon>Eukaryota</taxon>
        <taxon>Metazoa</taxon>
        <taxon>Chordata</taxon>
        <taxon>Craniata</taxon>
        <taxon>Vertebrata</taxon>
        <taxon>Euteleostomi</taxon>
        <taxon>Actinopterygii</taxon>
        <taxon>Neopterygii</taxon>
        <taxon>Teleostei</taxon>
        <taxon>Neoteleostei</taxon>
        <taxon>Acanthomorphata</taxon>
        <taxon>Gobiaria</taxon>
        <taxon>Kurtiformes</taxon>
        <taxon>Apogonoidei</taxon>
        <taxon>Apogonidae</taxon>
        <taxon>Apogoninae</taxon>
        <taxon>Sphaeramia</taxon>
    </lineage>
</organism>
<dbReference type="Pfam" id="PF18744">
    <property type="entry name" value="SNAD1"/>
    <property type="match status" value="1"/>
</dbReference>
<evidence type="ECO:0000313" key="1">
    <source>
        <dbReference type="Ensembl" id="ENSSORP00005011162.1"/>
    </source>
</evidence>
<dbReference type="Proteomes" id="UP000472271">
    <property type="component" value="Chromosome 1"/>
</dbReference>
<dbReference type="Ensembl" id="ENSSORT00005011537.1">
    <property type="protein sequence ID" value="ENSSORP00005011162.1"/>
    <property type="gene ID" value="ENSSORG00005006000.1"/>
</dbReference>